<dbReference type="SUPFAM" id="SSF49785">
    <property type="entry name" value="Galactose-binding domain-like"/>
    <property type="match status" value="1"/>
</dbReference>
<gene>
    <name evidence="3" type="ORF">ACFO0U_08215</name>
</gene>
<evidence type="ECO:0000313" key="3">
    <source>
        <dbReference type="EMBL" id="MFC4538754.1"/>
    </source>
</evidence>
<accession>A0ABV9D077</accession>
<dbReference type="InterPro" id="IPR000383">
    <property type="entry name" value="Xaa-Pro-like_dom"/>
</dbReference>
<dbReference type="PANTHER" id="PTHR43056:SF10">
    <property type="entry name" value="COCE_NOND FAMILY, PUTATIVE (AFU_ORTHOLOGUE AFUA_7G00600)-RELATED"/>
    <property type="match status" value="1"/>
</dbReference>
<dbReference type="InterPro" id="IPR050585">
    <property type="entry name" value="Xaa-Pro_dipeptidyl-ppase/CocE"/>
</dbReference>
<keyword evidence="4" id="KW-1185">Reference proteome</keyword>
<dbReference type="SUPFAM" id="SSF53474">
    <property type="entry name" value="alpha/beta-Hydrolases"/>
    <property type="match status" value="1"/>
</dbReference>
<dbReference type="InterPro" id="IPR005674">
    <property type="entry name" value="CocE/Ser_esterase"/>
</dbReference>
<dbReference type="NCBIfam" id="TIGR00976">
    <property type="entry name" value="CocE_NonD"/>
    <property type="match status" value="1"/>
</dbReference>
<sequence length="701" mass="78056">MSSSEGGEIEAQVLTVTLWIRTRSQDWQVMDPSSSSLFEVAETLHLEIPMPDGCRLAARVWRPLHGKSVPAILEYLPYRKGDNTLSRDAVRAPFIAARGYAYVRVDIRGSGESEGVMEDEYTAQEIQDGCDVIAWLAEQQWCDGNVGMVGISWGGFNGLQIAAERPPALKAVVSLSSTDDRYADDVHYMGGTLLIDQISWASHMFAINTLPPDPELVGDKWRRLWMDRLTGSGMWLQNWTEHQRRDAFWKHGSVCEDISRIDVPVYAVSGWADGYCRTVFRLMETLQGPKKGLIGPWAHKYPHLGSPGPAIDWNNEELRWWDHWLKGRETGIMEEPALRFYLQDHAEPASYYETRAGRWIEEPAWPSPNIVSKVFALSANGDLVADGEPCQSETVTHSSPPWVGLMGGKWCSYAHPGDQPVDQRRDDAGSLTFETAPLETPLDIVGDAALELTFSVDKPVAQVAVRLSDVAPSGSATRVSYGLLNLTHRNSHESPEALVPGESYRVSVPFKHVAQSLRTGHRLRLAISTSYFPMAWPSPEPVALTLNLQTTRLVLPVRLDNPSEPIPRDLGDPLGAPPMAAETLSAPHCDWQIINDLANGSVHVKITDDAGVIRIEGNDLTIASSTQETYAFEENDWSSFRACIVSDQLMARDAWCVESRTETEFTATPSHFYICARLVARERGEIAHEQTWDCEIPRDLA</sequence>
<dbReference type="Pfam" id="PF02129">
    <property type="entry name" value="Peptidase_S15"/>
    <property type="match status" value="1"/>
</dbReference>
<protein>
    <submittedName>
        <fullName evidence="3">CocE/NonD family hydrolase</fullName>
    </submittedName>
</protein>
<dbReference type="SMART" id="SM00939">
    <property type="entry name" value="PepX_C"/>
    <property type="match status" value="1"/>
</dbReference>
<dbReference type="InterPro" id="IPR029058">
    <property type="entry name" value="AB_hydrolase_fold"/>
</dbReference>
<proteinExistence type="predicted"/>
<dbReference type="InterPro" id="IPR008979">
    <property type="entry name" value="Galactose-bd-like_sf"/>
</dbReference>
<organism evidence="3 4">
    <name type="scientific">Chromohalobacter sarecensis</name>
    <dbReference type="NCBI Taxonomy" id="245294"/>
    <lineage>
        <taxon>Bacteria</taxon>
        <taxon>Pseudomonadati</taxon>
        <taxon>Pseudomonadota</taxon>
        <taxon>Gammaproteobacteria</taxon>
        <taxon>Oceanospirillales</taxon>
        <taxon>Halomonadaceae</taxon>
        <taxon>Chromohalobacter</taxon>
    </lineage>
</organism>
<dbReference type="Gene3D" id="3.40.50.1820">
    <property type="entry name" value="alpha/beta hydrolase"/>
    <property type="match status" value="1"/>
</dbReference>
<dbReference type="Gene3D" id="2.60.120.260">
    <property type="entry name" value="Galactose-binding domain-like"/>
    <property type="match status" value="1"/>
</dbReference>
<dbReference type="InterPro" id="IPR013736">
    <property type="entry name" value="Xaa-Pro_dipept_C"/>
</dbReference>
<reference evidence="4" key="1">
    <citation type="journal article" date="2019" name="Int. J. Syst. Evol. Microbiol.">
        <title>The Global Catalogue of Microorganisms (GCM) 10K type strain sequencing project: providing services to taxonomists for standard genome sequencing and annotation.</title>
        <authorList>
            <consortium name="The Broad Institute Genomics Platform"/>
            <consortium name="The Broad Institute Genome Sequencing Center for Infectious Disease"/>
            <person name="Wu L."/>
            <person name="Ma J."/>
        </authorList>
    </citation>
    <scope>NUCLEOTIDE SEQUENCE [LARGE SCALE GENOMIC DNA]</scope>
    <source>
        <strain evidence="4">CGMCC 1.12121</strain>
    </source>
</reference>
<dbReference type="Pfam" id="PF08530">
    <property type="entry name" value="PepX_C"/>
    <property type="match status" value="1"/>
</dbReference>
<dbReference type="PANTHER" id="PTHR43056">
    <property type="entry name" value="PEPTIDASE S9 PROLYL OLIGOPEPTIDASE"/>
    <property type="match status" value="1"/>
</dbReference>
<dbReference type="Proteomes" id="UP001596030">
    <property type="component" value="Unassembled WGS sequence"/>
</dbReference>
<evidence type="ECO:0000313" key="4">
    <source>
        <dbReference type="Proteomes" id="UP001596030"/>
    </source>
</evidence>
<name>A0ABV9D077_9GAMM</name>
<dbReference type="Gene3D" id="1.10.3020.10">
    <property type="entry name" value="alpha-amino acid ester hydrolase ( Helical cap domain)"/>
    <property type="match status" value="1"/>
</dbReference>
<evidence type="ECO:0000256" key="1">
    <source>
        <dbReference type="ARBA" id="ARBA00022801"/>
    </source>
</evidence>
<evidence type="ECO:0000259" key="2">
    <source>
        <dbReference type="SMART" id="SM00939"/>
    </source>
</evidence>
<keyword evidence="1 3" id="KW-0378">Hydrolase</keyword>
<comment type="caution">
    <text evidence="3">The sequence shown here is derived from an EMBL/GenBank/DDBJ whole genome shotgun (WGS) entry which is preliminary data.</text>
</comment>
<dbReference type="EMBL" id="JBHSEU010000011">
    <property type="protein sequence ID" value="MFC4538754.1"/>
    <property type="molecule type" value="Genomic_DNA"/>
</dbReference>
<dbReference type="GO" id="GO:0016787">
    <property type="term" value="F:hydrolase activity"/>
    <property type="evidence" value="ECO:0007669"/>
    <property type="project" value="UniProtKB-KW"/>
</dbReference>
<feature type="domain" description="Xaa-Pro dipeptidyl-peptidase C-terminal" evidence="2">
    <location>
        <begin position="318"/>
        <end position="566"/>
    </location>
</feature>